<dbReference type="InterPro" id="IPR001036">
    <property type="entry name" value="Acrflvin-R"/>
</dbReference>
<dbReference type="SUPFAM" id="SSF82714">
    <property type="entry name" value="Multidrug efflux transporter AcrB TolC docking domain, DN and DC subdomains"/>
    <property type="match status" value="1"/>
</dbReference>
<dbReference type="GO" id="GO:0005886">
    <property type="term" value="C:plasma membrane"/>
    <property type="evidence" value="ECO:0007669"/>
    <property type="project" value="TreeGrafter"/>
</dbReference>
<dbReference type="AlphaFoldDB" id="A0A382DZB9"/>
<dbReference type="PANTHER" id="PTHR32063">
    <property type="match status" value="1"/>
</dbReference>
<feature type="non-terminal residue" evidence="2">
    <location>
        <position position="484"/>
    </location>
</feature>
<evidence type="ECO:0000256" key="1">
    <source>
        <dbReference type="SAM" id="Phobius"/>
    </source>
</evidence>
<name>A0A382DZB9_9ZZZZ</name>
<accession>A0A382DZB9</accession>
<dbReference type="Gene3D" id="3.30.70.1320">
    <property type="entry name" value="Multidrug efflux transporter AcrB pore domain like"/>
    <property type="match status" value="1"/>
</dbReference>
<dbReference type="InterPro" id="IPR027463">
    <property type="entry name" value="AcrB_DN_DC_subdom"/>
</dbReference>
<gene>
    <name evidence="2" type="ORF">METZ01_LOCUS195801</name>
</gene>
<dbReference type="EMBL" id="UINC01041540">
    <property type="protein sequence ID" value="SVB42947.1"/>
    <property type="molecule type" value="Genomic_DNA"/>
</dbReference>
<dbReference type="Pfam" id="PF00873">
    <property type="entry name" value="ACR_tran"/>
    <property type="match status" value="1"/>
</dbReference>
<sequence length="484" mass="52253">MSLPEFSTRYPVTVSMLTLAVALLGAISLDKLGTDLLPNVNTPVITVDLQVPGKAPQEVEERYTRRLERDISTISGVDRIYSITRSGQAVVVAEFAWEADMDFALIDVQKKMGVYATDEDIETLDVIQEDPQALPVMRIAVSPTGDYDLDALLGAVETVVKPKLEALNGVASADVEGDAEKEIRVTLNPYLLEAFGQDADAVITAITSANEDVSGGTLREAQQSYQVKGLGRLEDMEDVRNVIVGARQGVEAAEGETAQLQVPVYVRDVGRVALEYEERETIVRLDGVECIGLAVYKEADANTVQVVGAVLTAMGDLHQDLPELRFVVVENQARFIEEAVAEVKEAALYGALLAVVVLFFFLRSWTATLVIALAIPISILATFTLMYFEDLTLNIMTLGGLALGAGMLVDNAIVVIENIYRHLERGESADKASAKGASEVGVAIMASTLTTVSVFLPIVYLQGLTSELFKDQAWTVAFSLGSSL</sequence>
<dbReference type="PANTHER" id="PTHR32063:SF0">
    <property type="entry name" value="SWARMING MOTILITY PROTEIN SWRC"/>
    <property type="match status" value="1"/>
</dbReference>
<dbReference type="PRINTS" id="PR00702">
    <property type="entry name" value="ACRIFLAVINRP"/>
</dbReference>
<reference evidence="2" key="1">
    <citation type="submission" date="2018-05" db="EMBL/GenBank/DDBJ databases">
        <authorList>
            <person name="Lanie J.A."/>
            <person name="Ng W.-L."/>
            <person name="Kazmierczak K.M."/>
            <person name="Andrzejewski T.M."/>
            <person name="Davidsen T.M."/>
            <person name="Wayne K.J."/>
            <person name="Tettelin H."/>
            <person name="Glass J.I."/>
            <person name="Rusch D."/>
            <person name="Podicherti R."/>
            <person name="Tsui H.-C.T."/>
            <person name="Winkler M.E."/>
        </authorList>
    </citation>
    <scope>NUCLEOTIDE SEQUENCE</scope>
</reference>
<evidence type="ECO:0000313" key="2">
    <source>
        <dbReference type="EMBL" id="SVB42947.1"/>
    </source>
</evidence>
<protein>
    <recommendedName>
        <fullName evidence="3">SSD domain-containing protein</fullName>
    </recommendedName>
</protein>
<keyword evidence="1" id="KW-0472">Membrane</keyword>
<feature type="transmembrane region" description="Helical" evidence="1">
    <location>
        <begin position="400"/>
        <end position="420"/>
    </location>
</feature>
<dbReference type="Gene3D" id="1.20.1640.10">
    <property type="entry name" value="Multidrug efflux transporter AcrB transmembrane domain"/>
    <property type="match status" value="1"/>
</dbReference>
<proteinExistence type="predicted"/>
<dbReference type="GO" id="GO:0042910">
    <property type="term" value="F:xenobiotic transmembrane transporter activity"/>
    <property type="evidence" value="ECO:0007669"/>
    <property type="project" value="TreeGrafter"/>
</dbReference>
<feature type="transmembrane region" description="Helical" evidence="1">
    <location>
        <begin position="440"/>
        <end position="461"/>
    </location>
</feature>
<evidence type="ECO:0008006" key="3">
    <source>
        <dbReference type="Google" id="ProtNLM"/>
    </source>
</evidence>
<dbReference type="SUPFAM" id="SSF82866">
    <property type="entry name" value="Multidrug efflux transporter AcrB transmembrane domain"/>
    <property type="match status" value="1"/>
</dbReference>
<dbReference type="SUPFAM" id="SSF82693">
    <property type="entry name" value="Multidrug efflux transporter AcrB pore domain, PN1, PN2, PC1 and PC2 subdomains"/>
    <property type="match status" value="2"/>
</dbReference>
<keyword evidence="1" id="KW-0812">Transmembrane</keyword>
<keyword evidence="1" id="KW-1133">Transmembrane helix</keyword>
<dbReference type="Gene3D" id="3.30.2090.10">
    <property type="entry name" value="Multidrug efflux transporter AcrB TolC docking domain, DN and DC subdomains"/>
    <property type="match status" value="1"/>
</dbReference>
<organism evidence="2">
    <name type="scientific">marine metagenome</name>
    <dbReference type="NCBI Taxonomy" id="408172"/>
    <lineage>
        <taxon>unclassified sequences</taxon>
        <taxon>metagenomes</taxon>
        <taxon>ecological metagenomes</taxon>
    </lineage>
</organism>
<feature type="transmembrane region" description="Helical" evidence="1">
    <location>
        <begin position="346"/>
        <end position="362"/>
    </location>
</feature>
<dbReference type="Gene3D" id="3.30.70.1430">
    <property type="entry name" value="Multidrug efflux transporter AcrB pore domain"/>
    <property type="match status" value="1"/>
</dbReference>
<feature type="transmembrane region" description="Helical" evidence="1">
    <location>
        <begin position="369"/>
        <end position="388"/>
    </location>
</feature>